<dbReference type="InterPro" id="IPR036271">
    <property type="entry name" value="Tet_transcr_reg_TetR-rel_C_sf"/>
</dbReference>
<dbReference type="RefSeq" id="WP_135624215.1">
    <property type="nucleotide sequence ID" value="NZ_RQGD01000034.1"/>
</dbReference>
<keyword evidence="7" id="KW-1185">Reference proteome</keyword>
<dbReference type="PANTHER" id="PTHR47506">
    <property type="entry name" value="TRANSCRIPTIONAL REGULATORY PROTEIN"/>
    <property type="match status" value="1"/>
</dbReference>
<accession>A0A4R9K1Y7</accession>
<comment type="caution">
    <text evidence="6">The sequence shown here is derived from an EMBL/GenBank/DDBJ whole genome shotgun (WGS) entry which is preliminary data.</text>
</comment>
<evidence type="ECO:0000313" key="7">
    <source>
        <dbReference type="Proteomes" id="UP000297693"/>
    </source>
</evidence>
<dbReference type="Pfam" id="PF00440">
    <property type="entry name" value="TetR_N"/>
    <property type="match status" value="1"/>
</dbReference>
<dbReference type="SUPFAM" id="SSF46689">
    <property type="entry name" value="Homeodomain-like"/>
    <property type="match status" value="1"/>
</dbReference>
<dbReference type="Proteomes" id="UP000297693">
    <property type="component" value="Unassembled WGS sequence"/>
</dbReference>
<dbReference type="InterPro" id="IPR001647">
    <property type="entry name" value="HTH_TetR"/>
</dbReference>
<protein>
    <submittedName>
        <fullName evidence="6">TetR/AcrR family transcriptional regulator</fullName>
    </submittedName>
</protein>
<dbReference type="AlphaFoldDB" id="A0A4R9K1Y7"/>
<keyword evidence="1" id="KW-0805">Transcription regulation</keyword>
<dbReference type="PRINTS" id="PR00455">
    <property type="entry name" value="HTHTETR"/>
</dbReference>
<proteinExistence type="predicted"/>
<organism evidence="6 7">
    <name type="scientific">Leptospira ognonensis</name>
    <dbReference type="NCBI Taxonomy" id="2484945"/>
    <lineage>
        <taxon>Bacteria</taxon>
        <taxon>Pseudomonadati</taxon>
        <taxon>Spirochaetota</taxon>
        <taxon>Spirochaetia</taxon>
        <taxon>Leptospirales</taxon>
        <taxon>Leptospiraceae</taxon>
        <taxon>Leptospira</taxon>
    </lineage>
</organism>
<keyword evidence="3" id="KW-0804">Transcription</keyword>
<dbReference type="InterPro" id="IPR009057">
    <property type="entry name" value="Homeodomain-like_sf"/>
</dbReference>
<evidence type="ECO:0000256" key="4">
    <source>
        <dbReference type="PROSITE-ProRule" id="PRU00335"/>
    </source>
</evidence>
<evidence type="ECO:0000256" key="2">
    <source>
        <dbReference type="ARBA" id="ARBA00023125"/>
    </source>
</evidence>
<dbReference type="OrthoDB" id="116240at2"/>
<evidence type="ECO:0000256" key="1">
    <source>
        <dbReference type="ARBA" id="ARBA00023015"/>
    </source>
</evidence>
<keyword evidence="2 4" id="KW-0238">DNA-binding</keyword>
<gene>
    <name evidence="6" type="ORF">EHQ58_12520</name>
</gene>
<sequence>MEREKNEKIYLESLGPRERIIATALDLFYRQGYDATTVNQIIDVSSTHKASFYRYFQDKEELGAIYLDWQGKTFNEGWQILMKKADTPKDFIHLWISLLKRQIRNHAYFGCPIAKFMSSSEIPVSSKNKANEVLQLWTTTLANYFERKKIEGFLGPSFASQKEAKRFLKIFQGNSQFFVMTDNAKYFDEMKEEMMEIIAYNMAENT</sequence>
<evidence type="ECO:0000256" key="3">
    <source>
        <dbReference type="ARBA" id="ARBA00023163"/>
    </source>
</evidence>
<dbReference type="EMBL" id="RQGD01000034">
    <property type="protein sequence ID" value="TGL58196.1"/>
    <property type="molecule type" value="Genomic_DNA"/>
</dbReference>
<dbReference type="PANTHER" id="PTHR47506:SF1">
    <property type="entry name" value="HTH-TYPE TRANSCRIPTIONAL REGULATOR YJDC"/>
    <property type="match status" value="1"/>
</dbReference>
<feature type="domain" description="HTH tetR-type" evidence="5">
    <location>
        <begin position="14"/>
        <end position="74"/>
    </location>
</feature>
<name>A0A4R9K1Y7_9LEPT</name>
<dbReference type="SUPFAM" id="SSF48498">
    <property type="entry name" value="Tetracyclin repressor-like, C-terminal domain"/>
    <property type="match status" value="1"/>
</dbReference>
<dbReference type="GO" id="GO:0003677">
    <property type="term" value="F:DNA binding"/>
    <property type="evidence" value="ECO:0007669"/>
    <property type="project" value="UniProtKB-UniRule"/>
</dbReference>
<reference evidence="6" key="1">
    <citation type="journal article" date="2019" name="PLoS Negl. Trop. Dis.">
        <title>Revisiting the worldwide diversity of Leptospira species in the environment.</title>
        <authorList>
            <person name="Vincent A.T."/>
            <person name="Schiettekatte O."/>
            <person name="Bourhy P."/>
            <person name="Veyrier F.J."/>
            <person name="Picardeau M."/>
        </authorList>
    </citation>
    <scope>NUCLEOTIDE SEQUENCE [LARGE SCALE GENOMIC DNA]</scope>
    <source>
        <strain evidence="6">201702476</strain>
    </source>
</reference>
<evidence type="ECO:0000313" key="6">
    <source>
        <dbReference type="EMBL" id="TGL58196.1"/>
    </source>
</evidence>
<dbReference type="Gene3D" id="1.10.357.10">
    <property type="entry name" value="Tetracycline Repressor, domain 2"/>
    <property type="match status" value="1"/>
</dbReference>
<evidence type="ECO:0000259" key="5">
    <source>
        <dbReference type="PROSITE" id="PS50977"/>
    </source>
</evidence>
<feature type="DNA-binding region" description="H-T-H motif" evidence="4">
    <location>
        <begin position="37"/>
        <end position="56"/>
    </location>
</feature>
<dbReference type="PROSITE" id="PS50977">
    <property type="entry name" value="HTH_TETR_2"/>
    <property type="match status" value="1"/>
</dbReference>